<sequence length="341" mass="39835">MISMISRTKAAYAYIVARTKVMKSKLLKAEDFRKLLNMSFDEIVRFLEETEYRKEIDEVGYRYSGPRLLDYALASNLARTYRKILQVSFGEAKDLIREYLKRWDVWNVINIIRGKNAGVMPELIEETLVPAGEFSVEYLKSLMVKEVDEIVKEMEGTPYYEALSKIGSAPLNMVEDEMYKAYYRKLVEMPAREFETKLFVNFIKMEIDIKNIKTILRLKIQGASIDEIMERIIPGGYELTEDEARKLAAMSYEEISKSLEGYWFWKEVESITEDLSEIEVKFDKAWISAIAKRASNYPLSILPVLQYMVLKKVEVDNLRVLGWGKYYGLPNDEIERQMVIL</sequence>
<keyword evidence="6" id="KW-1003">Cell membrane</keyword>
<dbReference type="EMBL" id="DTLB01000036">
    <property type="protein sequence ID" value="HFW32443.1"/>
    <property type="molecule type" value="Genomic_DNA"/>
</dbReference>
<evidence type="ECO:0000256" key="2">
    <source>
        <dbReference type="ARBA" id="ARBA00022448"/>
    </source>
</evidence>
<dbReference type="HAMAP" id="MF_00314">
    <property type="entry name" value="ATP_synth_C_arch"/>
    <property type="match status" value="1"/>
</dbReference>
<comment type="subunit">
    <text evidence="6">Has multiple subunits with at least A(3), B(3), C, D, E, F, H, I and proteolipid K(x).</text>
</comment>
<keyword evidence="2 6" id="KW-0813">Transport</keyword>
<keyword evidence="5 6" id="KW-0066">ATP synthesis</keyword>
<dbReference type="GO" id="GO:0046933">
    <property type="term" value="F:proton-transporting ATP synthase activity, rotational mechanism"/>
    <property type="evidence" value="ECO:0007669"/>
    <property type="project" value="UniProtKB-UniRule"/>
</dbReference>
<evidence type="ECO:0000256" key="4">
    <source>
        <dbReference type="ARBA" id="ARBA00023065"/>
    </source>
</evidence>
<dbReference type="GO" id="GO:0046961">
    <property type="term" value="F:proton-transporting ATPase activity, rotational mechanism"/>
    <property type="evidence" value="ECO:0007669"/>
    <property type="project" value="InterPro"/>
</dbReference>
<comment type="caution">
    <text evidence="7">The sequence shown here is derived from an EMBL/GenBank/DDBJ whole genome shotgun (WGS) entry which is preliminary data.</text>
</comment>
<dbReference type="SUPFAM" id="SSF103486">
    <property type="entry name" value="V-type ATP synthase subunit C"/>
    <property type="match status" value="1"/>
</dbReference>
<dbReference type="InterPro" id="IPR035067">
    <property type="entry name" value="V-type_ATPase_csu/dsu"/>
</dbReference>
<dbReference type="InterPro" id="IPR044911">
    <property type="entry name" value="V-type_ATPase_csu/dsu_dom_3"/>
</dbReference>
<protein>
    <recommendedName>
        <fullName evidence="6">A-type ATP synthase subunit C</fullName>
    </recommendedName>
</protein>
<evidence type="ECO:0000256" key="3">
    <source>
        <dbReference type="ARBA" id="ARBA00022781"/>
    </source>
</evidence>
<dbReference type="Gene3D" id="1.10.132.50">
    <property type="entry name" value="ATP synthase (C/AC39) subunit, domain 3"/>
    <property type="match status" value="1"/>
</dbReference>
<dbReference type="GO" id="GO:0042777">
    <property type="term" value="P:proton motive force-driven plasma membrane ATP synthesis"/>
    <property type="evidence" value="ECO:0007669"/>
    <property type="project" value="UniProtKB-UniRule"/>
</dbReference>
<dbReference type="Pfam" id="PF01992">
    <property type="entry name" value="vATP-synt_AC39"/>
    <property type="match status" value="1"/>
</dbReference>
<reference evidence="7" key="1">
    <citation type="journal article" date="2020" name="mSystems">
        <title>Genome- and Community-Level Interaction Insights into Carbon Utilization and Element Cycling Functions of Hydrothermarchaeota in Hydrothermal Sediment.</title>
        <authorList>
            <person name="Zhou Z."/>
            <person name="Liu Y."/>
            <person name="Xu W."/>
            <person name="Pan J."/>
            <person name="Luo Z.H."/>
            <person name="Li M."/>
        </authorList>
    </citation>
    <scope>NUCLEOTIDE SEQUENCE [LARGE SCALE GENOMIC DNA]</scope>
    <source>
        <strain evidence="7">SpSt-87</strain>
    </source>
</reference>
<accession>A0A7C3RC12</accession>
<dbReference type="AlphaFoldDB" id="A0A7C3RC12"/>
<dbReference type="Gene3D" id="1.20.1690.10">
    <property type="entry name" value="V-type ATP synthase subunit C domain"/>
    <property type="match status" value="2"/>
</dbReference>
<dbReference type="InterPro" id="IPR014272">
    <property type="entry name" value="ATPase_V0-cplx_csu"/>
</dbReference>
<dbReference type="InterPro" id="IPR036079">
    <property type="entry name" value="ATPase_csu/dsu_sf"/>
</dbReference>
<evidence type="ECO:0000256" key="6">
    <source>
        <dbReference type="HAMAP-Rule" id="MF_00314"/>
    </source>
</evidence>
<dbReference type="GO" id="GO:0005886">
    <property type="term" value="C:plasma membrane"/>
    <property type="evidence" value="ECO:0007669"/>
    <property type="project" value="UniProtKB-SubCell"/>
</dbReference>
<dbReference type="InterPro" id="IPR002843">
    <property type="entry name" value="ATPase_V0-cplx_csu/dsu"/>
</dbReference>
<dbReference type="NCBIfam" id="TIGR02923">
    <property type="entry name" value="AhaC"/>
    <property type="match status" value="1"/>
</dbReference>
<evidence type="ECO:0000256" key="1">
    <source>
        <dbReference type="ARBA" id="ARBA00006709"/>
    </source>
</evidence>
<comment type="similarity">
    <text evidence="1 6">Belongs to the V-ATPase V0D/AC39 subunit family.</text>
</comment>
<dbReference type="PANTHER" id="PTHR38682">
    <property type="entry name" value="V-TYPE ATP SYNTHASE SUBUNIT C"/>
    <property type="match status" value="1"/>
</dbReference>
<gene>
    <name evidence="7" type="primary">ahaC</name>
    <name evidence="6" type="synonym">atpC</name>
    <name evidence="7" type="ORF">ENW66_05770</name>
</gene>
<dbReference type="GO" id="GO:0033179">
    <property type="term" value="C:proton-transporting V-type ATPase, V0 domain"/>
    <property type="evidence" value="ECO:0007669"/>
    <property type="project" value="InterPro"/>
</dbReference>
<keyword evidence="3 6" id="KW-0375">Hydrogen ion transport</keyword>
<dbReference type="PANTHER" id="PTHR38682:SF1">
    <property type="entry name" value="V-TYPE ATP SYNTHASE SUBUNIT C"/>
    <property type="match status" value="1"/>
</dbReference>
<name>A0A7C3RC12_ARCFL</name>
<proteinExistence type="inferred from homology"/>
<evidence type="ECO:0000313" key="7">
    <source>
        <dbReference type="EMBL" id="HFW32443.1"/>
    </source>
</evidence>
<keyword evidence="4 6" id="KW-0406">Ion transport</keyword>
<evidence type="ECO:0000256" key="5">
    <source>
        <dbReference type="ARBA" id="ARBA00023310"/>
    </source>
</evidence>
<comment type="function">
    <text evidence="6">Component of the A-type ATP synthase that produces ATP from ADP in the presence of a proton gradient across the membrane.</text>
</comment>
<comment type="subcellular location">
    <subcellularLocation>
        <location evidence="6">Cell membrane</location>
        <topology evidence="6">Peripheral membrane protein</topology>
    </subcellularLocation>
</comment>
<dbReference type="GO" id="GO:0005524">
    <property type="term" value="F:ATP binding"/>
    <property type="evidence" value="ECO:0007669"/>
    <property type="project" value="UniProtKB-UniRule"/>
</dbReference>
<keyword evidence="6" id="KW-0472">Membrane</keyword>
<dbReference type="InterPro" id="IPR050873">
    <property type="entry name" value="V-ATPase_V0D/AC39_subunit"/>
</dbReference>
<dbReference type="NCBIfam" id="NF002268">
    <property type="entry name" value="PRK01198.1-4"/>
    <property type="match status" value="1"/>
</dbReference>
<organism evidence="7">
    <name type="scientific">Archaeoglobus fulgidus</name>
    <dbReference type="NCBI Taxonomy" id="2234"/>
    <lineage>
        <taxon>Archaea</taxon>
        <taxon>Methanobacteriati</taxon>
        <taxon>Methanobacteriota</taxon>
        <taxon>Archaeoglobi</taxon>
        <taxon>Archaeoglobales</taxon>
        <taxon>Archaeoglobaceae</taxon>
        <taxon>Archaeoglobus</taxon>
    </lineage>
</organism>